<feature type="domain" description="Thymidylate kinase-like" evidence="9">
    <location>
        <begin position="9"/>
        <end position="200"/>
    </location>
</feature>
<dbReference type="Gene3D" id="3.40.50.300">
    <property type="entry name" value="P-loop containing nucleotide triphosphate hydrolases"/>
    <property type="match status" value="1"/>
</dbReference>
<evidence type="ECO:0000256" key="7">
    <source>
        <dbReference type="ARBA" id="ARBA00048743"/>
    </source>
</evidence>
<evidence type="ECO:0000256" key="4">
    <source>
        <dbReference type="ARBA" id="ARBA00022741"/>
    </source>
</evidence>
<comment type="similarity">
    <text evidence="1 8">Belongs to the thymidylate kinase family.</text>
</comment>
<name>A0A1J5FWX2_9BACT</name>
<dbReference type="GO" id="GO:0006227">
    <property type="term" value="P:dUDP biosynthetic process"/>
    <property type="evidence" value="ECO:0007669"/>
    <property type="project" value="TreeGrafter"/>
</dbReference>
<dbReference type="HAMAP" id="MF_00165">
    <property type="entry name" value="Thymidylate_kinase"/>
    <property type="match status" value="1"/>
</dbReference>
<dbReference type="GO" id="GO:0004798">
    <property type="term" value="F:dTMP kinase activity"/>
    <property type="evidence" value="ECO:0007669"/>
    <property type="project" value="UniProtKB-UniRule"/>
</dbReference>
<accession>A0A1J5FWX2</accession>
<dbReference type="EC" id="2.7.4.9" evidence="8"/>
<keyword evidence="5 8" id="KW-0418">Kinase</keyword>
<evidence type="ECO:0000256" key="3">
    <source>
        <dbReference type="ARBA" id="ARBA00022727"/>
    </source>
</evidence>
<dbReference type="GO" id="GO:0005829">
    <property type="term" value="C:cytosol"/>
    <property type="evidence" value="ECO:0007669"/>
    <property type="project" value="TreeGrafter"/>
</dbReference>
<comment type="caution">
    <text evidence="10">The sequence shown here is derived from an EMBL/GenBank/DDBJ whole genome shotgun (WGS) entry which is preliminary data.</text>
</comment>
<dbReference type="SUPFAM" id="SSF52540">
    <property type="entry name" value="P-loop containing nucleoside triphosphate hydrolases"/>
    <property type="match status" value="1"/>
</dbReference>
<dbReference type="EMBL" id="MNYX01000070">
    <property type="protein sequence ID" value="OIP64761.1"/>
    <property type="molecule type" value="Genomic_DNA"/>
</dbReference>
<comment type="function">
    <text evidence="8">Phosphorylation of dTMP to form dTDP in both de novo and salvage pathways of dTTP synthesis.</text>
</comment>
<proteinExistence type="inferred from homology"/>
<evidence type="ECO:0000313" key="11">
    <source>
        <dbReference type="Proteomes" id="UP000182059"/>
    </source>
</evidence>
<keyword evidence="3 8" id="KW-0545">Nucleotide biosynthesis</keyword>
<evidence type="ECO:0000259" key="9">
    <source>
        <dbReference type="Pfam" id="PF02223"/>
    </source>
</evidence>
<dbReference type="Proteomes" id="UP000182059">
    <property type="component" value="Unassembled WGS sequence"/>
</dbReference>
<evidence type="ECO:0000256" key="6">
    <source>
        <dbReference type="ARBA" id="ARBA00022840"/>
    </source>
</evidence>
<dbReference type="CDD" id="cd01672">
    <property type="entry name" value="TMPK"/>
    <property type="match status" value="1"/>
</dbReference>
<evidence type="ECO:0000256" key="1">
    <source>
        <dbReference type="ARBA" id="ARBA00009776"/>
    </source>
</evidence>
<comment type="catalytic activity">
    <reaction evidence="7 8">
        <text>dTMP + ATP = dTDP + ADP</text>
        <dbReference type="Rhea" id="RHEA:13517"/>
        <dbReference type="ChEBI" id="CHEBI:30616"/>
        <dbReference type="ChEBI" id="CHEBI:58369"/>
        <dbReference type="ChEBI" id="CHEBI:63528"/>
        <dbReference type="ChEBI" id="CHEBI:456216"/>
        <dbReference type="EC" id="2.7.4.9"/>
    </reaction>
</comment>
<dbReference type="InterPro" id="IPR039430">
    <property type="entry name" value="Thymidylate_kin-like_dom"/>
</dbReference>
<keyword evidence="6 8" id="KW-0067">ATP-binding</keyword>
<dbReference type="Pfam" id="PF02223">
    <property type="entry name" value="Thymidylate_kin"/>
    <property type="match status" value="1"/>
</dbReference>
<protein>
    <recommendedName>
        <fullName evidence="8">Thymidylate kinase</fullName>
        <ecNumber evidence="8">2.7.4.9</ecNumber>
    </recommendedName>
    <alternativeName>
        <fullName evidence="8">dTMP kinase</fullName>
    </alternativeName>
</protein>
<feature type="binding site" evidence="8">
    <location>
        <begin position="11"/>
        <end position="18"/>
    </location>
    <ligand>
        <name>ATP</name>
        <dbReference type="ChEBI" id="CHEBI:30616"/>
    </ligand>
</feature>
<evidence type="ECO:0000256" key="8">
    <source>
        <dbReference type="HAMAP-Rule" id="MF_00165"/>
    </source>
</evidence>
<sequence length="210" mass="24013">MKRAPLIIIDGIDGSGKSTQTDLLKERFSDGQIVFSRQPGGTPLSEMIRDVFSSMEAVEASASTQFFLMWASRTNWLEKVVIPNTEKGTPVISNRGDSATYAYHVYAREAPELEELFWRIRDFVMDKHKAKVHIIIDISAKEARRRMNMDKNRVKSLFDLKPLDYHERARAGFRAFSENLPGQVIIVDGDRDRETIHKEVYEIVSKACGF</sequence>
<keyword evidence="2 8" id="KW-0808">Transferase</keyword>
<evidence type="ECO:0000256" key="2">
    <source>
        <dbReference type="ARBA" id="ARBA00022679"/>
    </source>
</evidence>
<organism evidence="10 11">
    <name type="scientific">Candidatus Nomurabacteria bacterium CG2_30_43_9</name>
    <dbReference type="NCBI Taxonomy" id="1805283"/>
    <lineage>
        <taxon>Bacteria</taxon>
        <taxon>Candidatus Nomuraibacteriota</taxon>
    </lineage>
</organism>
<reference evidence="10 11" key="1">
    <citation type="journal article" date="2016" name="Environ. Microbiol.">
        <title>Genomic resolution of a cold subsurface aquifer community provides metabolic insights for novel microbes adapted to high CO concentrations.</title>
        <authorList>
            <person name="Probst A.J."/>
            <person name="Castelle C.J."/>
            <person name="Singh A."/>
            <person name="Brown C.T."/>
            <person name="Anantharaman K."/>
            <person name="Sharon I."/>
            <person name="Hug L.A."/>
            <person name="Burstein D."/>
            <person name="Emerson J.B."/>
            <person name="Thomas B.C."/>
            <person name="Banfield J.F."/>
        </authorList>
    </citation>
    <scope>NUCLEOTIDE SEQUENCE [LARGE SCALE GENOMIC DNA]</scope>
    <source>
        <strain evidence="10">CG2_30_43_9</strain>
    </source>
</reference>
<dbReference type="InterPro" id="IPR027417">
    <property type="entry name" value="P-loop_NTPase"/>
</dbReference>
<gene>
    <name evidence="8" type="primary">tmk</name>
    <name evidence="10" type="ORF">AUK15_02935</name>
</gene>
<dbReference type="PANTHER" id="PTHR10344:SF4">
    <property type="entry name" value="UMP-CMP KINASE 2, MITOCHONDRIAL"/>
    <property type="match status" value="1"/>
</dbReference>
<dbReference type="GO" id="GO:0005524">
    <property type="term" value="F:ATP binding"/>
    <property type="evidence" value="ECO:0007669"/>
    <property type="project" value="UniProtKB-UniRule"/>
</dbReference>
<keyword evidence="4 8" id="KW-0547">Nucleotide-binding</keyword>
<dbReference type="AlphaFoldDB" id="A0A1J5FWX2"/>
<dbReference type="GO" id="GO:0006235">
    <property type="term" value="P:dTTP biosynthetic process"/>
    <property type="evidence" value="ECO:0007669"/>
    <property type="project" value="UniProtKB-UniRule"/>
</dbReference>
<dbReference type="NCBIfam" id="TIGR00041">
    <property type="entry name" value="DTMP_kinase"/>
    <property type="match status" value="1"/>
</dbReference>
<dbReference type="InterPro" id="IPR018094">
    <property type="entry name" value="Thymidylate_kinase"/>
</dbReference>
<dbReference type="GO" id="GO:0006233">
    <property type="term" value="P:dTDP biosynthetic process"/>
    <property type="evidence" value="ECO:0007669"/>
    <property type="project" value="InterPro"/>
</dbReference>
<dbReference type="PANTHER" id="PTHR10344">
    <property type="entry name" value="THYMIDYLATE KINASE"/>
    <property type="match status" value="1"/>
</dbReference>
<evidence type="ECO:0000256" key="5">
    <source>
        <dbReference type="ARBA" id="ARBA00022777"/>
    </source>
</evidence>
<evidence type="ECO:0000313" key="10">
    <source>
        <dbReference type="EMBL" id="OIP64761.1"/>
    </source>
</evidence>